<comment type="caution">
    <text evidence="4">The sequence shown here is derived from an EMBL/GenBank/DDBJ whole genome shotgun (WGS) entry which is preliminary data.</text>
</comment>
<dbReference type="Proteomes" id="UP000294576">
    <property type="component" value="Unassembled WGS sequence"/>
</dbReference>
<sequence>MKLSMLSATALVSLASATSGSAETLVVNSYGGPYEKLIRERIIEPFEAKFGIDVIYDAVGSASQDYAKIKATGGRPGFDVVVMTASQSLDGCKEGLLEKFTPEAVPNLTRLSPAIAAVAGPCGAVHEVQYLSLLYRKDKLPQAPDSWAVLLDERLKGKIILPTFQNIMAAYLMEVLSVANGGDLLDNVEPGFAAMARLAKQSIGFEQSSSVMETYIKDGQVWAMPFWNGRAQLLADSGLPVDYVLPKEGSIPLVATLNIPKHTENRQAALKFVDFFLEKTSQEAWVAGYKVGSARTDIDVPADIRAKQITTEADLKALLLPDLGAVATRLSEWGERWERDVVAAAD</sequence>
<evidence type="ECO:0000256" key="3">
    <source>
        <dbReference type="SAM" id="SignalP"/>
    </source>
</evidence>
<dbReference type="GO" id="GO:0015846">
    <property type="term" value="P:polyamine transport"/>
    <property type="evidence" value="ECO:0007669"/>
    <property type="project" value="InterPro"/>
</dbReference>
<evidence type="ECO:0000313" key="5">
    <source>
        <dbReference type="Proteomes" id="UP000294576"/>
    </source>
</evidence>
<accession>A0A4R3Q637</accession>
<organism evidence="4 5">
    <name type="scientific">Rhizobium sullae</name>
    <name type="common">Rhizobium hedysari</name>
    <dbReference type="NCBI Taxonomy" id="50338"/>
    <lineage>
        <taxon>Bacteria</taxon>
        <taxon>Pseudomonadati</taxon>
        <taxon>Pseudomonadota</taxon>
        <taxon>Alphaproteobacteria</taxon>
        <taxon>Hyphomicrobiales</taxon>
        <taxon>Rhizobiaceae</taxon>
        <taxon>Rhizobium/Agrobacterium group</taxon>
        <taxon>Rhizobium</taxon>
    </lineage>
</organism>
<dbReference type="SUPFAM" id="SSF53850">
    <property type="entry name" value="Periplasmic binding protein-like II"/>
    <property type="match status" value="1"/>
</dbReference>
<dbReference type="InterPro" id="IPR001188">
    <property type="entry name" value="Sperm_putr-bd"/>
</dbReference>
<evidence type="ECO:0000256" key="2">
    <source>
        <dbReference type="ARBA" id="ARBA00022764"/>
    </source>
</evidence>
<dbReference type="GO" id="GO:0030975">
    <property type="term" value="F:thiamine binding"/>
    <property type="evidence" value="ECO:0007669"/>
    <property type="project" value="TreeGrafter"/>
</dbReference>
<gene>
    <name evidence="4" type="ORF">EV132_10892</name>
</gene>
<dbReference type="EMBL" id="SMBH01000008">
    <property type="protein sequence ID" value="TCU14722.1"/>
    <property type="molecule type" value="Genomic_DNA"/>
</dbReference>
<keyword evidence="1 3" id="KW-0732">Signal</keyword>
<dbReference type="Gene3D" id="3.40.190.10">
    <property type="entry name" value="Periplasmic binding protein-like II"/>
    <property type="match status" value="2"/>
</dbReference>
<evidence type="ECO:0000313" key="4">
    <source>
        <dbReference type="EMBL" id="TCU14722.1"/>
    </source>
</evidence>
<dbReference type="GO" id="GO:0030288">
    <property type="term" value="C:outer membrane-bounded periplasmic space"/>
    <property type="evidence" value="ECO:0007669"/>
    <property type="project" value="TreeGrafter"/>
</dbReference>
<dbReference type="AlphaFoldDB" id="A0A4R3Q637"/>
<dbReference type="GO" id="GO:0015888">
    <property type="term" value="P:thiamine transport"/>
    <property type="evidence" value="ECO:0007669"/>
    <property type="project" value="TreeGrafter"/>
</dbReference>
<dbReference type="GO" id="GO:0019808">
    <property type="term" value="F:polyamine binding"/>
    <property type="evidence" value="ECO:0007669"/>
    <property type="project" value="InterPro"/>
</dbReference>
<protein>
    <submittedName>
        <fullName evidence="4">Putative spermidine/putrescine transport system substrate-binding protein</fullName>
    </submittedName>
</protein>
<feature type="chain" id="PRO_5020736337" evidence="3">
    <location>
        <begin position="22"/>
        <end position="346"/>
    </location>
</feature>
<feature type="signal peptide" evidence="3">
    <location>
        <begin position="1"/>
        <end position="21"/>
    </location>
</feature>
<dbReference type="PANTHER" id="PTHR30006">
    <property type="entry name" value="THIAMINE-BINDING PERIPLASMIC PROTEIN-RELATED"/>
    <property type="match status" value="1"/>
</dbReference>
<evidence type="ECO:0000256" key="1">
    <source>
        <dbReference type="ARBA" id="ARBA00022729"/>
    </source>
</evidence>
<keyword evidence="2" id="KW-0574">Periplasm</keyword>
<dbReference type="Pfam" id="PF13416">
    <property type="entry name" value="SBP_bac_8"/>
    <property type="match status" value="1"/>
</dbReference>
<dbReference type="PRINTS" id="PR00909">
    <property type="entry name" value="SPERMDNBNDNG"/>
</dbReference>
<dbReference type="InterPro" id="IPR006059">
    <property type="entry name" value="SBP"/>
</dbReference>
<reference evidence="4 5" key="1">
    <citation type="submission" date="2019-03" db="EMBL/GenBank/DDBJ databases">
        <title>Genomic Encyclopedia of Type Strains, Phase IV (KMG-V): Genome sequencing to study the core and pangenomes of soil and plant-associated prokaryotes.</title>
        <authorList>
            <person name="Whitman W."/>
        </authorList>
    </citation>
    <scope>NUCLEOTIDE SEQUENCE [LARGE SCALE GENOMIC DNA]</scope>
    <source>
        <strain evidence="4 5">Hc14</strain>
    </source>
</reference>
<dbReference type="CDD" id="cd13589">
    <property type="entry name" value="PBP2_polyamine_RpCGA009"/>
    <property type="match status" value="1"/>
</dbReference>
<dbReference type="PANTHER" id="PTHR30006:SF2">
    <property type="entry name" value="ABC TRANSPORTER SUBSTRATE-BINDING PROTEIN"/>
    <property type="match status" value="1"/>
</dbReference>
<proteinExistence type="predicted"/>
<name>A0A4R3Q637_RHISU</name>
<dbReference type="RefSeq" id="WP_132563733.1">
    <property type="nucleotide sequence ID" value="NZ_SMBH01000008.1"/>
</dbReference>
<dbReference type="GO" id="GO:0030976">
    <property type="term" value="F:thiamine pyrophosphate binding"/>
    <property type="evidence" value="ECO:0007669"/>
    <property type="project" value="TreeGrafter"/>
</dbReference>